<reference evidence="1" key="1">
    <citation type="submission" date="2024-06" db="EMBL/GenBank/DDBJ databases">
        <title>Complete Genome Sequence of mouse commensal type strain Neisseria musculi.</title>
        <authorList>
            <person name="Thapa E."/>
            <person name="Aluvathingal J."/>
            <person name="Nadendla S."/>
            <person name="Mehta A."/>
            <person name="Tettelin H."/>
            <person name="Weyand N.J."/>
        </authorList>
    </citation>
    <scope>NUCLEOTIDE SEQUENCE</scope>
    <source>
        <strain evidence="1">NW831</strain>
    </source>
</reference>
<dbReference type="EMBL" id="CP060414">
    <property type="protein sequence ID" value="QNT57895.1"/>
    <property type="molecule type" value="Genomic_DNA"/>
</dbReference>
<protein>
    <submittedName>
        <fullName evidence="1">Uncharacterized protein</fullName>
    </submittedName>
</protein>
<evidence type="ECO:0000313" key="2">
    <source>
        <dbReference type="Proteomes" id="UP000516412"/>
    </source>
</evidence>
<evidence type="ECO:0000313" key="1">
    <source>
        <dbReference type="EMBL" id="QNT57895.1"/>
    </source>
</evidence>
<keyword evidence="2" id="KW-1185">Reference proteome</keyword>
<gene>
    <name evidence="1" type="ORF">H7A79_2147</name>
</gene>
<proteinExistence type="predicted"/>
<dbReference type="Proteomes" id="UP000516412">
    <property type="component" value="Chromosome"/>
</dbReference>
<dbReference type="KEGG" id="nmus:H7A79_2147"/>
<dbReference type="AlphaFoldDB" id="A0A7H1M8D0"/>
<name>A0A7H1M8D0_9NEIS</name>
<sequence>MPPSVSPLRQPAELPRAGSSNWSVSMCLTQTSIVSFKPRLRANRGIGAFQTALRCFCKAPRVHGEPPFLFVALPSWQSQRLYLSAGGSSAGSAQFLPLPCAGNEGGSPQLWASGYIAIFRGSRTPPVQLVYFYAGRLKIYFSDGRAHRKNSRNHVKYRPKFNVIRPVCLHFPEPFP</sequence>
<organism evidence="1 2">
    <name type="scientific">Neisseria musculi</name>
    <dbReference type="NCBI Taxonomy" id="1815583"/>
    <lineage>
        <taxon>Bacteria</taxon>
        <taxon>Pseudomonadati</taxon>
        <taxon>Pseudomonadota</taxon>
        <taxon>Betaproteobacteria</taxon>
        <taxon>Neisseriales</taxon>
        <taxon>Neisseriaceae</taxon>
        <taxon>Neisseria</taxon>
    </lineage>
</organism>
<accession>A0A7H1M8D0</accession>